<dbReference type="Proteomes" id="UP000250140">
    <property type="component" value="Unassembled WGS sequence"/>
</dbReference>
<evidence type="ECO:0000313" key="2">
    <source>
        <dbReference type="EMBL" id="OCL08248.1"/>
    </source>
</evidence>
<keyword evidence="3" id="KW-1185">Reference proteome</keyword>
<proteinExistence type="predicted"/>
<sequence>MLTLQTVWRPAPNSRNTFLSLSSRPIFSLPKATFSTDADNKTQKASSHKPASSKQASGNPSYPSFSFKDLGANRTVKVVVIAGLSIIGTMESIFWAKVIWAKISPTPQEGPKPDGT</sequence>
<gene>
    <name evidence="2" type="ORF">AOQ84DRAFT_354588</name>
</gene>
<dbReference type="EMBL" id="KV749687">
    <property type="protein sequence ID" value="OCL08248.1"/>
    <property type="molecule type" value="Genomic_DNA"/>
</dbReference>
<name>A0A8E2F1L7_9PEZI</name>
<dbReference type="OrthoDB" id="5231661at2759"/>
<organism evidence="2 3">
    <name type="scientific">Glonium stellatum</name>
    <dbReference type="NCBI Taxonomy" id="574774"/>
    <lineage>
        <taxon>Eukaryota</taxon>
        <taxon>Fungi</taxon>
        <taxon>Dikarya</taxon>
        <taxon>Ascomycota</taxon>
        <taxon>Pezizomycotina</taxon>
        <taxon>Dothideomycetes</taxon>
        <taxon>Pleosporomycetidae</taxon>
        <taxon>Gloniales</taxon>
        <taxon>Gloniaceae</taxon>
        <taxon>Glonium</taxon>
    </lineage>
</organism>
<evidence type="ECO:0000313" key="3">
    <source>
        <dbReference type="Proteomes" id="UP000250140"/>
    </source>
</evidence>
<accession>A0A8E2F1L7</accession>
<evidence type="ECO:0000256" key="1">
    <source>
        <dbReference type="SAM" id="MobiDB-lite"/>
    </source>
</evidence>
<protein>
    <submittedName>
        <fullName evidence="2">Uncharacterized protein</fullName>
    </submittedName>
</protein>
<dbReference type="AlphaFoldDB" id="A0A8E2F1L7"/>
<feature type="region of interest" description="Disordered" evidence="1">
    <location>
        <begin position="34"/>
        <end position="62"/>
    </location>
</feature>
<reference evidence="2 3" key="1">
    <citation type="journal article" date="2016" name="Nat. Commun.">
        <title>Ectomycorrhizal ecology is imprinted in the genome of the dominant symbiotic fungus Cenococcum geophilum.</title>
        <authorList>
            <consortium name="DOE Joint Genome Institute"/>
            <person name="Peter M."/>
            <person name="Kohler A."/>
            <person name="Ohm R.A."/>
            <person name="Kuo A."/>
            <person name="Krutzmann J."/>
            <person name="Morin E."/>
            <person name="Arend M."/>
            <person name="Barry K.W."/>
            <person name="Binder M."/>
            <person name="Choi C."/>
            <person name="Clum A."/>
            <person name="Copeland A."/>
            <person name="Grisel N."/>
            <person name="Haridas S."/>
            <person name="Kipfer T."/>
            <person name="LaButti K."/>
            <person name="Lindquist E."/>
            <person name="Lipzen A."/>
            <person name="Maire R."/>
            <person name="Meier B."/>
            <person name="Mihaltcheva S."/>
            <person name="Molinier V."/>
            <person name="Murat C."/>
            <person name="Poggeler S."/>
            <person name="Quandt C.A."/>
            <person name="Sperisen C."/>
            <person name="Tritt A."/>
            <person name="Tisserant E."/>
            <person name="Crous P.W."/>
            <person name="Henrissat B."/>
            <person name="Nehls U."/>
            <person name="Egli S."/>
            <person name="Spatafora J.W."/>
            <person name="Grigoriev I.V."/>
            <person name="Martin F.M."/>
        </authorList>
    </citation>
    <scope>NUCLEOTIDE SEQUENCE [LARGE SCALE GENOMIC DNA]</scope>
    <source>
        <strain evidence="2 3">CBS 207.34</strain>
    </source>
</reference>